<keyword evidence="2" id="KW-1185">Reference proteome</keyword>
<dbReference type="OrthoDB" id="10451329at2759"/>
<evidence type="ECO:0000313" key="2">
    <source>
        <dbReference type="Proteomes" id="UP000298663"/>
    </source>
</evidence>
<sequence>MRARGREIHFESELPRKRHIWDFRASGTMNVYRAADRKAANVQIDYNLLLERIPDFPQGILKRMRDDPELDDLREVLVGFDRYRAKLLKLTLISAFYASEKLKKDVNAYKSPTEQFIEDTKEACAFLTNTLTESAESFTEHSRRRLAKEARKFIVSCLQMSETLDIICEMVDKIIGTWVERLQKQKWERAWVWEAHTTWTVLYELFAGSSCDEKARARMMEVLDFWTNECKSITEPTLLHEMIIMMLNDLFALFTV</sequence>
<organism evidence="1 2">
    <name type="scientific">Steinernema carpocapsae</name>
    <name type="common">Entomopathogenic nematode</name>
    <dbReference type="NCBI Taxonomy" id="34508"/>
    <lineage>
        <taxon>Eukaryota</taxon>
        <taxon>Metazoa</taxon>
        <taxon>Ecdysozoa</taxon>
        <taxon>Nematoda</taxon>
        <taxon>Chromadorea</taxon>
        <taxon>Rhabditida</taxon>
        <taxon>Tylenchina</taxon>
        <taxon>Panagrolaimomorpha</taxon>
        <taxon>Strongyloidoidea</taxon>
        <taxon>Steinernematidae</taxon>
        <taxon>Steinernema</taxon>
    </lineage>
</organism>
<reference evidence="1 2" key="2">
    <citation type="journal article" date="2019" name="G3 (Bethesda)">
        <title>Hybrid Assembly of the Genome of the Entomopathogenic Nematode Steinernema carpocapsae Identifies the X-Chromosome.</title>
        <authorList>
            <person name="Serra L."/>
            <person name="Macchietto M."/>
            <person name="Macias-Munoz A."/>
            <person name="McGill C.J."/>
            <person name="Rodriguez I.M."/>
            <person name="Rodriguez B."/>
            <person name="Murad R."/>
            <person name="Mortazavi A."/>
        </authorList>
    </citation>
    <scope>NUCLEOTIDE SEQUENCE [LARGE SCALE GENOMIC DNA]</scope>
    <source>
        <strain evidence="1 2">ALL</strain>
    </source>
</reference>
<dbReference type="Proteomes" id="UP000298663">
    <property type="component" value="Unassembled WGS sequence"/>
</dbReference>
<protein>
    <submittedName>
        <fullName evidence="1">Uncharacterized protein</fullName>
    </submittedName>
</protein>
<gene>
    <name evidence="1" type="ORF">L596_008220</name>
</gene>
<evidence type="ECO:0000313" key="1">
    <source>
        <dbReference type="EMBL" id="TKR93840.1"/>
    </source>
</evidence>
<dbReference type="EMBL" id="AZBU02000002">
    <property type="protein sequence ID" value="TKR93840.1"/>
    <property type="molecule type" value="Genomic_DNA"/>
</dbReference>
<dbReference type="AlphaFoldDB" id="A0A4U5PC36"/>
<accession>A0A4U5PC36</accession>
<comment type="caution">
    <text evidence="1">The sequence shown here is derived from an EMBL/GenBank/DDBJ whole genome shotgun (WGS) entry which is preliminary data.</text>
</comment>
<proteinExistence type="predicted"/>
<reference evidence="1 2" key="1">
    <citation type="journal article" date="2015" name="Genome Biol.">
        <title>Comparative genomics of Steinernema reveals deeply conserved gene regulatory networks.</title>
        <authorList>
            <person name="Dillman A.R."/>
            <person name="Macchietto M."/>
            <person name="Porter C.F."/>
            <person name="Rogers A."/>
            <person name="Williams B."/>
            <person name="Antoshechkin I."/>
            <person name="Lee M.M."/>
            <person name="Goodwin Z."/>
            <person name="Lu X."/>
            <person name="Lewis E.E."/>
            <person name="Goodrich-Blair H."/>
            <person name="Stock S.P."/>
            <person name="Adams B.J."/>
            <person name="Sternberg P.W."/>
            <person name="Mortazavi A."/>
        </authorList>
    </citation>
    <scope>NUCLEOTIDE SEQUENCE [LARGE SCALE GENOMIC DNA]</scope>
    <source>
        <strain evidence="1 2">ALL</strain>
    </source>
</reference>
<name>A0A4U5PC36_STECR</name>